<keyword evidence="8" id="KW-0238">DNA-binding</keyword>
<dbReference type="GO" id="GO:0000978">
    <property type="term" value="F:RNA polymerase II cis-regulatory region sequence-specific DNA binding"/>
    <property type="evidence" value="ECO:0007669"/>
    <property type="project" value="TreeGrafter"/>
</dbReference>
<keyword evidence="3" id="KW-0479">Metal-binding</keyword>
<evidence type="ECO:0000256" key="8">
    <source>
        <dbReference type="ARBA" id="ARBA00023125"/>
    </source>
</evidence>
<feature type="domain" description="C2H2-type" evidence="12">
    <location>
        <begin position="87"/>
        <end position="118"/>
    </location>
</feature>
<feature type="non-terminal residue" evidence="13">
    <location>
        <position position="253"/>
    </location>
</feature>
<keyword evidence="10" id="KW-0539">Nucleus</keyword>
<feature type="domain" description="C2H2-type" evidence="12">
    <location>
        <begin position="126"/>
        <end position="156"/>
    </location>
</feature>
<reference evidence="13" key="1">
    <citation type="submission" date="2020-11" db="EMBL/GenBank/DDBJ databases">
        <authorList>
            <person name="Tran Van P."/>
        </authorList>
    </citation>
    <scope>NUCLEOTIDE SEQUENCE</scope>
</reference>
<dbReference type="EMBL" id="CAJPIZ010047991">
    <property type="protein sequence ID" value="CAG2122503.1"/>
    <property type="molecule type" value="Genomic_DNA"/>
</dbReference>
<evidence type="ECO:0000313" key="14">
    <source>
        <dbReference type="Proteomes" id="UP000759131"/>
    </source>
</evidence>
<evidence type="ECO:0000256" key="6">
    <source>
        <dbReference type="ARBA" id="ARBA00022833"/>
    </source>
</evidence>
<protein>
    <recommendedName>
        <fullName evidence="12">C2H2-type domain-containing protein</fullName>
    </recommendedName>
</protein>
<dbReference type="GO" id="GO:0045944">
    <property type="term" value="P:positive regulation of transcription by RNA polymerase II"/>
    <property type="evidence" value="ECO:0007669"/>
    <property type="project" value="UniProtKB-ARBA"/>
</dbReference>
<dbReference type="PROSITE" id="PS00028">
    <property type="entry name" value="ZINC_FINGER_C2H2_1"/>
    <property type="match status" value="4"/>
</dbReference>
<feature type="domain" description="C2H2-type" evidence="12">
    <location>
        <begin position="28"/>
        <end position="55"/>
    </location>
</feature>
<dbReference type="Proteomes" id="UP000759131">
    <property type="component" value="Unassembled WGS sequence"/>
</dbReference>
<feature type="non-terminal residue" evidence="13">
    <location>
        <position position="1"/>
    </location>
</feature>
<dbReference type="EMBL" id="OC902566">
    <property type="protein sequence ID" value="CAD7649560.1"/>
    <property type="molecule type" value="Genomic_DNA"/>
</dbReference>
<feature type="domain" description="C2H2-type" evidence="12">
    <location>
        <begin position="157"/>
        <end position="183"/>
    </location>
</feature>
<dbReference type="SUPFAM" id="SSF57667">
    <property type="entry name" value="beta-beta-alpha zinc fingers"/>
    <property type="match status" value="5"/>
</dbReference>
<gene>
    <name evidence="13" type="ORF">OSB1V03_LOCUS22449</name>
</gene>
<dbReference type="OrthoDB" id="6407147at2759"/>
<name>A0A7R9LX49_9ACAR</name>
<dbReference type="Gene3D" id="3.30.160.60">
    <property type="entry name" value="Classic Zinc Finger"/>
    <property type="match status" value="5"/>
</dbReference>
<keyword evidence="5 11" id="KW-0863">Zinc-finger</keyword>
<organism evidence="13">
    <name type="scientific">Medioppia subpectinata</name>
    <dbReference type="NCBI Taxonomy" id="1979941"/>
    <lineage>
        <taxon>Eukaryota</taxon>
        <taxon>Metazoa</taxon>
        <taxon>Ecdysozoa</taxon>
        <taxon>Arthropoda</taxon>
        <taxon>Chelicerata</taxon>
        <taxon>Arachnida</taxon>
        <taxon>Acari</taxon>
        <taxon>Acariformes</taxon>
        <taxon>Sarcoptiformes</taxon>
        <taxon>Oribatida</taxon>
        <taxon>Brachypylina</taxon>
        <taxon>Oppioidea</taxon>
        <taxon>Oppiidae</taxon>
        <taxon>Medioppia</taxon>
    </lineage>
</organism>
<dbReference type="FunFam" id="3.30.160.60:FF:000188">
    <property type="entry name" value="Zinc finger protein 787"/>
    <property type="match status" value="1"/>
</dbReference>
<dbReference type="PANTHER" id="PTHR19818">
    <property type="entry name" value="ZINC FINGER PROTEIN ZIC AND GLI"/>
    <property type="match status" value="1"/>
</dbReference>
<evidence type="ECO:0000256" key="9">
    <source>
        <dbReference type="ARBA" id="ARBA00023163"/>
    </source>
</evidence>
<keyword evidence="4" id="KW-0677">Repeat</keyword>
<dbReference type="GO" id="GO:0008270">
    <property type="term" value="F:zinc ion binding"/>
    <property type="evidence" value="ECO:0007669"/>
    <property type="project" value="UniProtKB-KW"/>
</dbReference>
<dbReference type="GO" id="GO:0005634">
    <property type="term" value="C:nucleus"/>
    <property type="evidence" value="ECO:0007669"/>
    <property type="project" value="UniProtKB-SubCell"/>
</dbReference>
<evidence type="ECO:0000256" key="11">
    <source>
        <dbReference type="PROSITE-ProRule" id="PRU00042"/>
    </source>
</evidence>
<dbReference type="Pfam" id="PF00096">
    <property type="entry name" value="zf-C2H2"/>
    <property type="match status" value="2"/>
</dbReference>
<feature type="domain" description="C2H2-type" evidence="12">
    <location>
        <begin position="186"/>
        <end position="215"/>
    </location>
</feature>
<dbReference type="PANTHER" id="PTHR19818:SF151">
    <property type="entry name" value="ZINC FINGER PROTEIN 76"/>
    <property type="match status" value="1"/>
</dbReference>
<evidence type="ECO:0000256" key="2">
    <source>
        <dbReference type="ARBA" id="ARBA00006991"/>
    </source>
</evidence>
<dbReference type="FunFam" id="3.30.160.60:FF:000032">
    <property type="entry name" value="Krueppel-like factor 4"/>
    <property type="match status" value="1"/>
</dbReference>
<dbReference type="InterPro" id="IPR050329">
    <property type="entry name" value="GLI_C2H2-zinc-finger"/>
</dbReference>
<proteinExistence type="inferred from homology"/>
<evidence type="ECO:0000256" key="7">
    <source>
        <dbReference type="ARBA" id="ARBA00023015"/>
    </source>
</evidence>
<keyword evidence="6" id="KW-0862">Zinc</keyword>
<dbReference type="InterPro" id="IPR013087">
    <property type="entry name" value="Znf_C2H2_type"/>
</dbReference>
<evidence type="ECO:0000256" key="1">
    <source>
        <dbReference type="ARBA" id="ARBA00004123"/>
    </source>
</evidence>
<dbReference type="GO" id="GO:0000981">
    <property type="term" value="F:DNA-binding transcription factor activity, RNA polymerase II-specific"/>
    <property type="evidence" value="ECO:0007669"/>
    <property type="project" value="TreeGrafter"/>
</dbReference>
<dbReference type="SMART" id="SM00355">
    <property type="entry name" value="ZnF_C2H2"/>
    <property type="match status" value="8"/>
</dbReference>
<feature type="domain" description="C2H2-type" evidence="12">
    <location>
        <begin position="56"/>
        <end position="85"/>
    </location>
</feature>
<dbReference type="PROSITE" id="PS50157">
    <property type="entry name" value="ZINC_FINGER_C2H2_2"/>
    <property type="match status" value="7"/>
</dbReference>
<evidence type="ECO:0000256" key="5">
    <source>
        <dbReference type="ARBA" id="ARBA00022771"/>
    </source>
</evidence>
<accession>A0A7R9LX49</accession>
<keyword evidence="7" id="KW-0805">Transcription regulation</keyword>
<sequence>WEGCGQRFPIPSLLSSHIASKHTKERAYKCEECGKRFTTAHYLRDHQVIHSSTKRYKCDQIGCHFETRHQFQLKTHRMRHTLKTPPYPCEIAGCNKAYYTAGQLKVHVKSRTHNPDYRRRKVVNKYRCEWTGCTKAVQSRALLETHVREKHTNERPFVCKCGRAFTTEKYLQLHMKTHSEDKPYQYQCQYPGCDYSARLKHSLDIHHRRHEKSTPFECTEEGCGKSFAAKKLLTFHVKRVHSGRPYVCDWPGC</sequence>
<evidence type="ECO:0000259" key="12">
    <source>
        <dbReference type="PROSITE" id="PS50157"/>
    </source>
</evidence>
<evidence type="ECO:0000313" key="13">
    <source>
        <dbReference type="EMBL" id="CAD7649560.1"/>
    </source>
</evidence>
<dbReference type="InterPro" id="IPR036236">
    <property type="entry name" value="Znf_C2H2_sf"/>
</dbReference>
<feature type="domain" description="C2H2-type" evidence="12">
    <location>
        <begin position="216"/>
        <end position="246"/>
    </location>
</feature>
<dbReference type="AlphaFoldDB" id="A0A7R9LX49"/>
<evidence type="ECO:0000256" key="4">
    <source>
        <dbReference type="ARBA" id="ARBA00022737"/>
    </source>
</evidence>
<evidence type="ECO:0000256" key="3">
    <source>
        <dbReference type="ARBA" id="ARBA00022723"/>
    </source>
</evidence>
<keyword evidence="9" id="KW-0804">Transcription</keyword>
<comment type="similarity">
    <text evidence="2">Belongs to the krueppel C2H2-type zinc-finger protein family.</text>
</comment>
<keyword evidence="14" id="KW-1185">Reference proteome</keyword>
<comment type="subcellular location">
    <subcellularLocation>
        <location evidence="1">Nucleus</location>
    </subcellularLocation>
</comment>
<evidence type="ECO:0000256" key="10">
    <source>
        <dbReference type="ARBA" id="ARBA00023242"/>
    </source>
</evidence>